<organism evidence="3">
    <name type="scientific">Echinostoma caproni</name>
    <dbReference type="NCBI Taxonomy" id="27848"/>
    <lineage>
        <taxon>Eukaryota</taxon>
        <taxon>Metazoa</taxon>
        <taxon>Spiralia</taxon>
        <taxon>Lophotrochozoa</taxon>
        <taxon>Platyhelminthes</taxon>
        <taxon>Trematoda</taxon>
        <taxon>Digenea</taxon>
        <taxon>Plagiorchiida</taxon>
        <taxon>Echinostomata</taxon>
        <taxon>Echinostomatoidea</taxon>
        <taxon>Echinostomatidae</taxon>
        <taxon>Echinostoma</taxon>
    </lineage>
</organism>
<evidence type="ECO:0000313" key="1">
    <source>
        <dbReference type="EMBL" id="VDP93497.1"/>
    </source>
</evidence>
<dbReference type="WBParaSite" id="ECPE_0001626801-mRNA-1">
    <property type="protein sequence ID" value="ECPE_0001626801-mRNA-1"/>
    <property type="gene ID" value="ECPE_0001626801"/>
</dbReference>
<protein>
    <submittedName>
        <fullName evidence="3">F-box domain-containing protein</fullName>
    </submittedName>
</protein>
<dbReference type="Proteomes" id="UP000272942">
    <property type="component" value="Unassembled WGS sequence"/>
</dbReference>
<dbReference type="PANTHER" id="PTHR13318">
    <property type="entry name" value="PARTNER OF PAIRED, ISOFORM B-RELATED"/>
    <property type="match status" value="1"/>
</dbReference>
<dbReference type="InterPro" id="IPR032675">
    <property type="entry name" value="LRR_dom_sf"/>
</dbReference>
<dbReference type="Pfam" id="PF13516">
    <property type="entry name" value="LRR_6"/>
    <property type="match status" value="1"/>
</dbReference>
<dbReference type="InterPro" id="IPR006553">
    <property type="entry name" value="Leu-rich_rpt_Cys-con_subtyp"/>
</dbReference>
<evidence type="ECO:0000313" key="2">
    <source>
        <dbReference type="Proteomes" id="UP000272942"/>
    </source>
</evidence>
<dbReference type="GO" id="GO:0019005">
    <property type="term" value="C:SCF ubiquitin ligase complex"/>
    <property type="evidence" value="ECO:0007669"/>
    <property type="project" value="TreeGrafter"/>
</dbReference>
<gene>
    <name evidence="1" type="ORF">ECPE_LOCUS16225</name>
</gene>
<proteinExistence type="predicted"/>
<reference evidence="1 2" key="2">
    <citation type="submission" date="2018-11" db="EMBL/GenBank/DDBJ databases">
        <authorList>
            <consortium name="Pathogen Informatics"/>
        </authorList>
    </citation>
    <scope>NUCLEOTIDE SEQUENCE [LARGE SCALE GENOMIC DNA]</scope>
    <source>
        <strain evidence="1 2">Egypt</strain>
    </source>
</reference>
<reference evidence="3" key="1">
    <citation type="submission" date="2016-06" db="UniProtKB">
        <authorList>
            <consortium name="WormBaseParasite"/>
        </authorList>
    </citation>
    <scope>IDENTIFICATION</scope>
</reference>
<dbReference type="InterPro" id="IPR001611">
    <property type="entry name" value="Leu-rich_rpt"/>
</dbReference>
<dbReference type="SMART" id="SM00367">
    <property type="entry name" value="LRR_CC"/>
    <property type="match status" value="7"/>
</dbReference>
<dbReference type="GO" id="GO:0031146">
    <property type="term" value="P:SCF-dependent proteasomal ubiquitin-dependent protein catabolic process"/>
    <property type="evidence" value="ECO:0007669"/>
    <property type="project" value="TreeGrafter"/>
</dbReference>
<name>A0A183BAJ0_9TREM</name>
<dbReference type="EMBL" id="UZAN01063482">
    <property type="protein sequence ID" value="VDP93497.1"/>
    <property type="molecule type" value="Genomic_DNA"/>
</dbReference>
<sequence length="469" mass="51969">MNESDRTVLLESVGQSLQRISLASITSLCNEDVGHILETFPYVRDIDFSGCFIESTTNRNETGLINLPARPQLSFRSLLSSLRALSTVCFGGAPLYVTLRLNSTGITDRDLEFLCCCDFIHLRGLLIENCRNLTDRGLLAVLSSVQLVGQLKEISLGLPSPDINFSTFLPVFKAIGPNLKRLCLSKLPISSKSQLSSLLSSCSNVEHLDISSCCTGFIGWSEYLWMNLHCISSLDLSGHFTLTDEDVSVMSLSLKCRLKYLNVSSCMKLTDLSLEVICRNFSSTLEVLNANWCKGFSDAGFQGTQGTSVFSTGVYTCTRLKELNFSDCHQITGRSFAPNFGFYIPPFQNLARLHLGRTGLFKGDDLINAASFAPFLQYLDVSRSSVDDDSLNTVLQKLHRTLRQLFVSGCDRITDLTLNNIISSIPYLRVLDVSFCPHISHEGLRNFRGCMSYLIELKALYIGAAVNHT</sequence>
<dbReference type="AlphaFoldDB" id="A0A183BAJ0"/>
<accession>A0A183BAJ0</accession>
<keyword evidence="2" id="KW-1185">Reference proteome</keyword>
<dbReference type="Gene3D" id="3.80.10.10">
    <property type="entry name" value="Ribonuclease Inhibitor"/>
    <property type="match status" value="3"/>
</dbReference>
<evidence type="ECO:0000313" key="3">
    <source>
        <dbReference type="WBParaSite" id="ECPE_0001626801-mRNA-1"/>
    </source>
</evidence>
<dbReference type="OrthoDB" id="27842at2759"/>
<dbReference type="SUPFAM" id="SSF52047">
    <property type="entry name" value="RNI-like"/>
    <property type="match status" value="2"/>
</dbReference>